<feature type="chain" id="PRO_5035738360" evidence="1">
    <location>
        <begin position="22"/>
        <end position="70"/>
    </location>
</feature>
<dbReference type="Proteomes" id="UP000688137">
    <property type="component" value="Unassembled WGS sequence"/>
</dbReference>
<reference evidence="2" key="1">
    <citation type="submission" date="2021-01" db="EMBL/GenBank/DDBJ databases">
        <authorList>
            <consortium name="Genoscope - CEA"/>
            <person name="William W."/>
        </authorList>
    </citation>
    <scope>NUCLEOTIDE SEQUENCE</scope>
</reference>
<feature type="signal peptide" evidence="1">
    <location>
        <begin position="1"/>
        <end position="21"/>
    </location>
</feature>
<keyword evidence="3" id="KW-1185">Reference proteome</keyword>
<gene>
    <name evidence="2" type="ORF">PPRIM_AZ9-3.1.T0270165</name>
</gene>
<dbReference type="EMBL" id="CAJJDM010000026">
    <property type="protein sequence ID" value="CAD8058337.1"/>
    <property type="molecule type" value="Genomic_DNA"/>
</dbReference>
<evidence type="ECO:0000256" key="1">
    <source>
        <dbReference type="SAM" id="SignalP"/>
    </source>
</evidence>
<organism evidence="2 3">
    <name type="scientific">Paramecium primaurelia</name>
    <dbReference type="NCBI Taxonomy" id="5886"/>
    <lineage>
        <taxon>Eukaryota</taxon>
        <taxon>Sar</taxon>
        <taxon>Alveolata</taxon>
        <taxon>Ciliophora</taxon>
        <taxon>Intramacronucleata</taxon>
        <taxon>Oligohymenophorea</taxon>
        <taxon>Peniculida</taxon>
        <taxon>Parameciidae</taxon>
        <taxon>Paramecium</taxon>
    </lineage>
</organism>
<evidence type="ECO:0000313" key="3">
    <source>
        <dbReference type="Proteomes" id="UP000688137"/>
    </source>
</evidence>
<accession>A0A8S1KU27</accession>
<protein>
    <submittedName>
        <fullName evidence="2">Uncharacterized protein</fullName>
    </submittedName>
</protein>
<proteinExistence type="predicted"/>
<evidence type="ECO:0000313" key="2">
    <source>
        <dbReference type="EMBL" id="CAD8058337.1"/>
    </source>
</evidence>
<comment type="caution">
    <text evidence="2">The sequence shown here is derived from an EMBL/GenBank/DDBJ whole genome shotgun (WGS) entry which is preliminary data.</text>
</comment>
<sequence length="70" mass="8351">MRLVIIIMLGKLLFFFEKVFVRNFHFEQAECYIQTIIQLNLMGLVNRNIKNLEKNVNNVQITLNEPLQIE</sequence>
<name>A0A8S1KU27_PARPR</name>
<dbReference type="AlphaFoldDB" id="A0A8S1KU27"/>
<keyword evidence="1" id="KW-0732">Signal</keyword>